<dbReference type="OMA" id="CDENTHC"/>
<feature type="compositionally biased region" description="Basic and acidic residues" evidence="1">
    <location>
        <begin position="212"/>
        <end position="226"/>
    </location>
</feature>
<feature type="region of interest" description="Disordered" evidence="1">
    <location>
        <begin position="203"/>
        <end position="263"/>
    </location>
</feature>
<dbReference type="Proteomes" id="UP000070444">
    <property type="component" value="Unassembled WGS sequence"/>
</dbReference>
<keyword evidence="4" id="KW-1185">Reference proteome</keyword>
<dbReference type="AlphaFoldDB" id="A0A137PDE0"/>
<name>A0A137PDE0_CONC2</name>
<protein>
    <recommendedName>
        <fullName evidence="5">Lytic polysaccharide monooxygenase</fullName>
    </recommendedName>
</protein>
<gene>
    <name evidence="3" type="ORF">CONCODRAFT_77581</name>
</gene>
<evidence type="ECO:0000256" key="1">
    <source>
        <dbReference type="SAM" id="MobiDB-lite"/>
    </source>
</evidence>
<feature type="compositionally biased region" description="Low complexity" evidence="1">
    <location>
        <begin position="227"/>
        <end position="247"/>
    </location>
</feature>
<evidence type="ECO:0000313" key="3">
    <source>
        <dbReference type="EMBL" id="KXN72951.1"/>
    </source>
</evidence>
<proteinExistence type="predicted"/>
<evidence type="ECO:0000256" key="2">
    <source>
        <dbReference type="SAM" id="SignalP"/>
    </source>
</evidence>
<evidence type="ECO:0000313" key="4">
    <source>
        <dbReference type="Proteomes" id="UP000070444"/>
    </source>
</evidence>
<evidence type="ECO:0008006" key="5">
    <source>
        <dbReference type="Google" id="ProtNLM"/>
    </source>
</evidence>
<dbReference type="EMBL" id="KQ964444">
    <property type="protein sequence ID" value="KXN72951.1"/>
    <property type="molecule type" value="Genomic_DNA"/>
</dbReference>
<organism evidence="3 4">
    <name type="scientific">Conidiobolus coronatus (strain ATCC 28846 / CBS 209.66 / NRRL 28638)</name>
    <name type="common">Delacroixia coronata</name>
    <dbReference type="NCBI Taxonomy" id="796925"/>
    <lineage>
        <taxon>Eukaryota</taxon>
        <taxon>Fungi</taxon>
        <taxon>Fungi incertae sedis</taxon>
        <taxon>Zoopagomycota</taxon>
        <taxon>Entomophthoromycotina</taxon>
        <taxon>Entomophthoromycetes</taxon>
        <taxon>Entomophthorales</taxon>
        <taxon>Ancylistaceae</taxon>
        <taxon>Conidiobolus</taxon>
    </lineage>
</organism>
<dbReference type="Gene3D" id="2.70.50.70">
    <property type="match status" value="1"/>
</dbReference>
<sequence length="319" mass="34591">MMNTIGLALISLISLNSVSGHMEVRSPPPRDSKFNKNTQTQNINYNLLAPVDKYGCNQFTQTAPVATYKAGGSIQFSFAGTATHNGGSCQFGLSYDGQNFITLKDVIGDCLIGAESYDVPIPKDAPNGNAIAGWFWINKTGNREFYMNCIDIAIEGGSDKKELSGRSISIANIEGRTTIPEGEGGISQTEDLYNSAKTITITQGGSSYPTKVDPKDNKQAEDKKEYQTVAPTTTQAPKPTQTATQAPKPKPTSTNNGSYNPRDKPLVEPMMCDNGPPFCEDDVTLSQCSENKVFRIFCDENTHCVKSGDNLNCLPLSYH</sequence>
<dbReference type="OrthoDB" id="2342176at2759"/>
<feature type="signal peptide" evidence="2">
    <location>
        <begin position="1"/>
        <end position="20"/>
    </location>
</feature>
<dbReference type="PANTHER" id="PTHR36182:SF1">
    <property type="entry name" value="PROTEIN, PUTATIVE (AFU_ORTHOLOGUE AFUA_6G10930)-RELATED"/>
    <property type="match status" value="1"/>
</dbReference>
<reference evidence="3 4" key="1">
    <citation type="journal article" date="2015" name="Genome Biol. Evol.">
        <title>Phylogenomic analyses indicate that early fungi evolved digesting cell walls of algal ancestors of land plants.</title>
        <authorList>
            <person name="Chang Y."/>
            <person name="Wang S."/>
            <person name="Sekimoto S."/>
            <person name="Aerts A.L."/>
            <person name="Choi C."/>
            <person name="Clum A."/>
            <person name="LaButti K.M."/>
            <person name="Lindquist E.A."/>
            <person name="Yee Ngan C."/>
            <person name="Ohm R.A."/>
            <person name="Salamov A.A."/>
            <person name="Grigoriev I.V."/>
            <person name="Spatafora J.W."/>
            <person name="Berbee M.L."/>
        </authorList>
    </citation>
    <scope>NUCLEOTIDE SEQUENCE [LARGE SCALE GENOMIC DNA]</scope>
    <source>
        <strain evidence="3 4">NRRL 28638</strain>
    </source>
</reference>
<dbReference type="PANTHER" id="PTHR36182">
    <property type="entry name" value="PROTEIN, PUTATIVE (AFU_ORTHOLOGUE AFUA_6G10930)-RELATED"/>
    <property type="match status" value="1"/>
</dbReference>
<accession>A0A137PDE0</accession>
<feature type="chain" id="PRO_5007294761" description="Lytic polysaccharide monooxygenase" evidence="2">
    <location>
        <begin position="21"/>
        <end position="319"/>
    </location>
</feature>
<keyword evidence="2" id="KW-0732">Signal</keyword>